<dbReference type="Proteomes" id="UP001209412">
    <property type="component" value="Unassembled WGS sequence"/>
</dbReference>
<evidence type="ECO:0000313" key="3">
    <source>
        <dbReference type="Proteomes" id="UP001209412"/>
    </source>
</evidence>
<comment type="caution">
    <text evidence="2">The sequence shown here is derived from an EMBL/GenBank/DDBJ whole genome shotgun (WGS) entry which is preliminary data.</text>
</comment>
<name>A0AAP5B9N8_9BURK</name>
<evidence type="ECO:0000313" key="4">
    <source>
        <dbReference type="Proteomes" id="UP001242288"/>
    </source>
</evidence>
<protein>
    <submittedName>
        <fullName evidence="2">Uncharacterized protein</fullName>
    </submittedName>
</protein>
<evidence type="ECO:0000313" key="2">
    <source>
        <dbReference type="EMBL" id="MDQ6407523.1"/>
    </source>
</evidence>
<dbReference type="AlphaFoldDB" id="A0AAP5B9N8"/>
<keyword evidence="3" id="KW-1185">Reference proteome</keyword>
<dbReference type="EMBL" id="JAPKHW010000006">
    <property type="protein sequence ID" value="MCX4145695.1"/>
    <property type="molecule type" value="Genomic_DNA"/>
</dbReference>
<dbReference type="RefSeq" id="WP_266257488.1">
    <property type="nucleotide sequence ID" value="NZ_JAMXWF010000006.1"/>
</dbReference>
<accession>A0AAP5B9N8</accession>
<gene>
    <name evidence="2" type="ORF">NIE36_09975</name>
    <name evidence="1" type="ORF">OSB80_10000</name>
</gene>
<dbReference type="EMBL" id="JAMXWF010000006">
    <property type="protein sequence ID" value="MDQ6407523.1"/>
    <property type="molecule type" value="Genomic_DNA"/>
</dbReference>
<evidence type="ECO:0000313" key="1">
    <source>
        <dbReference type="EMBL" id="MCX4145695.1"/>
    </source>
</evidence>
<reference evidence="2" key="1">
    <citation type="submission" date="2022-06" db="EMBL/GenBank/DDBJ databases">
        <title>PHB producers.</title>
        <authorList>
            <person name="Besaury L."/>
        </authorList>
    </citation>
    <scope>NUCLEOTIDE SEQUENCE</scope>
    <source>
        <strain evidence="2 3">SEWS6</strain>
    </source>
</reference>
<sequence length="90" mass="10120">MAKHPPYSVVLTYNEDLQQLIVHTIDPNRLAPLVAGRMGVVMADEQDFKLDDEFARQLGVGMLNAIALGQPEIKKYMTFTEEPIDKSSEE</sequence>
<organism evidence="2 4">
    <name type="scientific">Paraburkholderia madseniana</name>
    <dbReference type="NCBI Taxonomy" id="2599607"/>
    <lineage>
        <taxon>Bacteria</taxon>
        <taxon>Pseudomonadati</taxon>
        <taxon>Pseudomonadota</taxon>
        <taxon>Betaproteobacteria</taxon>
        <taxon>Burkholderiales</taxon>
        <taxon>Burkholderiaceae</taxon>
        <taxon>Paraburkholderia</taxon>
    </lineage>
</organism>
<dbReference type="Proteomes" id="UP001242288">
    <property type="component" value="Unassembled WGS sequence"/>
</dbReference>
<proteinExistence type="predicted"/>